<name>A0ABQ9FZK5_TEGGR</name>
<evidence type="ECO:0000313" key="5">
    <source>
        <dbReference type="EMBL" id="KAJ8321447.1"/>
    </source>
</evidence>
<evidence type="ECO:0000313" key="6">
    <source>
        <dbReference type="Proteomes" id="UP001217089"/>
    </source>
</evidence>
<comment type="caution">
    <text evidence="5">The sequence shown here is derived from an EMBL/GenBank/DDBJ whole genome shotgun (WGS) entry which is preliminary data.</text>
</comment>
<feature type="active site" description="Glycyl thioester intermediate" evidence="2">
    <location>
        <position position="56"/>
    </location>
</feature>
<evidence type="ECO:0000256" key="1">
    <source>
        <dbReference type="ARBA" id="ARBA00022786"/>
    </source>
</evidence>
<keyword evidence="6" id="KW-1185">Reference proteome</keyword>
<protein>
    <recommendedName>
        <fullName evidence="3">HECT domain-containing protein</fullName>
    </recommendedName>
</protein>
<organism evidence="5 6">
    <name type="scientific">Tegillarca granosa</name>
    <name type="common">Malaysian cockle</name>
    <name type="synonym">Anadara granosa</name>
    <dbReference type="NCBI Taxonomy" id="220873"/>
    <lineage>
        <taxon>Eukaryota</taxon>
        <taxon>Metazoa</taxon>
        <taxon>Spiralia</taxon>
        <taxon>Lophotrochozoa</taxon>
        <taxon>Mollusca</taxon>
        <taxon>Bivalvia</taxon>
        <taxon>Autobranchia</taxon>
        <taxon>Pteriomorphia</taxon>
        <taxon>Arcoida</taxon>
        <taxon>Arcoidea</taxon>
        <taxon>Arcidae</taxon>
        <taxon>Tegillarca</taxon>
    </lineage>
</organism>
<feature type="domain" description="HECT" evidence="3">
    <location>
        <begin position="22"/>
        <end position="63"/>
    </location>
</feature>
<gene>
    <name evidence="5" type="ORF">KUTeg_001005</name>
    <name evidence="4" type="ORF">KUTeg_014606</name>
</gene>
<keyword evidence="1 2" id="KW-0833">Ubl conjugation pathway</keyword>
<dbReference type="Proteomes" id="UP001217089">
    <property type="component" value="Unassembled WGS sequence"/>
</dbReference>
<accession>A0ABQ9FZK5</accession>
<evidence type="ECO:0000259" key="3">
    <source>
        <dbReference type="PROSITE" id="PS50237"/>
    </source>
</evidence>
<dbReference type="EMBL" id="JARBDR010000708">
    <property type="protein sequence ID" value="KAJ8307823.1"/>
    <property type="molecule type" value="Genomic_DNA"/>
</dbReference>
<dbReference type="Gene3D" id="3.30.2410.10">
    <property type="entry name" value="Hect, E3 ligase catalytic domain"/>
    <property type="match status" value="1"/>
</dbReference>
<dbReference type="EMBL" id="JARBDR010000075">
    <property type="protein sequence ID" value="KAJ8321447.1"/>
    <property type="molecule type" value="Genomic_DNA"/>
</dbReference>
<dbReference type="InterPro" id="IPR035983">
    <property type="entry name" value="Hect_E3_ubiquitin_ligase"/>
</dbReference>
<evidence type="ECO:0000313" key="4">
    <source>
        <dbReference type="EMBL" id="KAJ8307823.1"/>
    </source>
</evidence>
<dbReference type="PROSITE" id="PS50237">
    <property type="entry name" value="HECT"/>
    <property type="match status" value="1"/>
</dbReference>
<dbReference type="Pfam" id="PF00632">
    <property type="entry name" value="HECT"/>
    <property type="match status" value="1"/>
</dbReference>
<proteinExistence type="predicted"/>
<dbReference type="SUPFAM" id="SSF56204">
    <property type="entry name" value="Hect, E3 ligase catalytic domain"/>
    <property type="match status" value="1"/>
</dbReference>
<evidence type="ECO:0000256" key="2">
    <source>
        <dbReference type="PROSITE-ProRule" id="PRU00104"/>
    </source>
</evidence>
<sequence>MNIVLYASTVAGRREGLTLSHLLKFVTGAPEEPLLGFTKQPSILFCEEILPTANTCICRLMLPLEVTTYDRFDLAFLSDYFGYD</sequence>
<reference evidence="5 6" key="1">
    <citation type="submission" date="2022-12" db="EMBL/GenBank/DDBJ databases">
        <title>Chromosome-level genome of Tegillarca granosa.</title>
        <authorList>
            <person name="Kim J."/>
        </authorList>
    </citation>
    <scope>NUCLEOTIDE SEQUENCE [LARGE SCALE GENOMIC DNA]</scope>
    <source>
        <strain evidence="5">Teg-2019</strain>
        <tissue evidence="5">Adductor muscle</tissue>
    </source>
</reference>
<dbReference type="InterPro" id="IPR000569">
    <property type="entry name" value="HECT_dom"/>
</dbReference>